<feature type="domain" description="PAC" evidence="2">
    <location>
        <begin position="295"/>
        <end position="348"/>
    </location>
</feature>
<keyword evidence="1" id="KW-1133">Transmembrane helix</keyword>
<keyword evidence="1" id="KW-0472">Membrane</keyword>
<dbReference type="NCBIfam" id="TIGR00229">
    <property type="entry name" value="sensory_box"/>
    <property type="match status" value="1"/>
</dbReference>
<dbReference type="AlphaFoldDB" id="V4HP38"/>
<accession>V4HP38</accession>
<dbReference type="Proteomes" id="UP000017840">
    <property type="component" value="Unassembled WGS sequence"/>
</dbReference>
<feature type="transmembrane region" description="Helical" evidence="1">
    <location>
        <begin position="37"/>
        <end position="60"/>
    </location>
</feature>
<dbReference type="STRING" id="1324957.K933_02801"/>
<gene>
    <name evidence="3" type="ORF">K933_02801</name>
</gene>
<keyword evidence="4" id="KW-1185">Reference proteome</keyword>
<sequence>MPPVTPALWPVAGALVAALGSACLTRRLLAYRGKPGASWLALTLGSQAVFCGVSGVALLVADPGLRWLLESATWTALSCQVVAFLAFGLSYSGRGHLTETTAFRALYAYPVGTAVLLAVRPDLVWPTFRVERMMGLATVEYTSTGVGGTLVVAGLFLVALTTAMLLDTAVNYSLYRAESVAIALSAIPPAFAEAAWLLELGPYPQLNLVPIAFIPHLLADGYAVLRTDIFEYNPTTRRVVDATALESLESPLVVVNENRRVINLNTAACRVFGVTESAALKRPLDDVVGAAVDLDATDRTLATRVDGEIRQFAVAPSEHADATGTPVGYSVVFQDITAQRRREQRLDVLNRVLRHNIRNDLNVVQGNLGLAREAGADPVDGSADSGAAADGGRDARLATAERHTAELLALAEDARAVDALLDRTNAPREPVRLERAVAAGVDAFDGDLPVEVAVDGDAVVETDPALFETMVTRLLVAVDEHADGGVTVGLDGGRDGAETGSGGSYRLEFRAGTAFPADQVAAVEAGAETPLNHTTSLDIWMVAWGAELVGCELSFDGAATATLRIPVDGA</sequence>
<dbReference type="EMBL" id="ASGZ01000006">
    <property type="protein sequence ID" value="ESP89684.1"/>
    <property type="molecule type" value="Genomic_DNA"/>
</dbReference>
<organism evidence="3 4">
    <name type="scientific">Candidatus Halobonum tyrrellensis G22</name>
    <dbReference type="NCBI Taxonomy" id="1324957"/>
    <lineage>
        <taxon>Archaea</taxon>
        <taxon>Methanobacteriati</taxon>
        <taxon>Methanobacteriota</taxon>
        <taxon>Stenosarchaea group</taxon>
        <taxon>Halobacteria</taxon>
        <taxon>Halobacteriales</taxon>
        <taxon>Haloferacaceae</taxon>
        <taxon>Candidatus Halobonum</taxon>
    </lineage>
</organism>
<feature type="transmembrane region" description="Helical" evidence="1">
    <location>
        <begin position="6"/>
        <end position="25"/>
    </location>
</feature>
<feature type="transmembrane region" description="Helical" evidence="1">
    <location>
        <begin position="105"/>
        <end position="125"/>
    </location>
</feature>
<dbReference type="Pfam" id="PF08448">
    <property type="entry name" value="PAS_4"/>
    <property type="match status" value="1"/>
</dbReference>
<evidence type="ECO:0000313" key="3">
    <source>
        <dbReference type="EMBL" id="ESP89684.1"/>
    </source>
</evidence>
<comment type="caution">
    <text evidence="3">The sequence shown here is derived from an EMBL/GenBank/DDBJ whole genome shotgun (WGS) entry which is preliminary data.</text>
</comment>
<evidence type="ECO:0000259" key="2">
    <source>
        <dbReference type="PROSITE" id="PS50113"/>
    </source>
</evidence>
<dbReference type="PATRIC" id="fig|1324957.4.peg.572"/>
<evidence type="ECO:0000313" key="4">
    <source>
        <dbReference type="Proteomes" id="UP000017840"/>
    </source>
</evidence>
<name>V4HP38_9EURY</name>
<dbReference type="SUPFAM" id="SSF55785">
    <property type="entry name" value="PYP-like sensor domain (PAS domain)"/>
    <property type="match status" value="1"/>
</dbReference>
<dbReference type="InterPro" id="IPR000014">
    <property type="entry name" value="PAS"/>
</dbReference>
<dbReference type="Pfam" id="PF16927">
    <property type="entry name" value="HisKA_7TM"/>
    <property type="match status" value="1"/>
</dbReference>
<reference evidence="3 4" key="1">
    <citation type="journal article" date="2013" name="Genome Announc.">
        <title>Draft Genome Sequence of 'Candidatus Halobonum tyrrellensis' Strain G22, Isolated from the Hypersaline Waters of Lake Tyrrell, Australia.</title>
        <authorList>
            <person name="Ugalde J.A."/>
            <person name="Narasingarao P."/>
            <person name="Kuo S."/>
            <person name="Podell S."/>
            <person name="Allen E.E."/>
        </authorList>
    </citation>
    <scope>NUCLEOTIDE SEQUENCE [LARGE SCALE GENOMIC DNA]</scope>
    <source>
        <strain evidence="3 4">G22</strain>
    </source>
</reference>
<keyword evidence="3" id="KW-0808">Transferase</keyword>
<proteinExistence type="predicted"/>
<keyword evidence="1" id="KW-0812">Transmembrane</keyword>
<dbReference type="eggNOG" id="arCOG02327">
    <property type="taxonomic scope" value="Archaea"/>
</dbReference>
<dbReference type="Gene3D" id="3.30.450.20">
    <property type="entry name" value="PAS domain"/>
    <property type="match status" value="1"/>
</dbReference>
<dbReference type="InterPro" id="IPR013656">
    <property type="entry name" value="PAS_4"/>
</dbReference>
<dbReference type="InterPro" id="IPR031621">
    <property type="entry name" value="HisKA_7TM"/>
</dbReference>
<feature type="transmembrane region" description="Helical" evidence="1">
    <location>
        <begin position="72"/>
        <end position="93"/>
    </location>
</feature>
<dbReference type="InterPro" id="IPR035965">
    <property type="entry name" value="PAS-like_dom_sf"/>
</dbReference>
<feature type="transmembrane region" description="Helical" evidence="1">
    <location>
        <begin position="145"/>
        <end position="166"/>
    </location>
</feature>
<keyword evidence="3" id="KW-0418">Kinase</keyword>
<evidence type="ECO:0000256" key="1">
    <source>
        <dbReference type="SAM" id="Phobius"/>
    </source>
</evidence>
<dbReference type="InterPro" id="IPR000700">
    <property type="entry name" value="PAS-assoc_C"/>
</dbReference>
<dbReference type="GO" id="GO:0016301">
    <property type="term" value="F:kinase activity"/>
    <property type="evidence" value="ECO:0007669"/>
    <property type="project" value="UniProtKB-KW"/>
</dbReference>
<dbReference type="PROSITE" id="PS50113">
    <property type="entry name" value="PAC"/>
    <property type="match status" value="1"/>
</dbReference>
<protein>
    <submittedName>
        <fullName evidence="3">Histidine kinase with PAS domain</fullName>
    </submittedName>
</protein>
<dbReference type="CDD" id="cd00130">
    <property type="entry name" value="PAS"/>
    <property type="match status" value="1"/>
</dbReference>